<feature type="binding site" evidence="6">
    <location>
        <position position="233"/>
    </location>
    <ligand>
        <name>NAD(+)</name>
        <dbReference type="ChEBI" id="CHEBI:57540"/>
    </ligand>
</feature>
<dbReference type="GO" id="GO:0005524">
    <property type="term" value="F:ATP binding"/>
    <property type="evidence" value="ECO:0007669"/>
    <property type="project" value="UniProtKB-KW"/>
</dbReference>
<feature type="binding site" evidence="6">
    <location>
        <position position="165"/>
    </location>
    <ligand>
        <name>NAD(+)</name>
        <dbReference type="ChEBI" id="CHEBI:57540"/>
    </ligand>
</feature>
<comment type="caution">
    <text evidence="6">Lacks conserved residue(s) required for the propagation of feature annotation.</text>
</comment>
<keyword evidence="6" id="KW-0963">Cytoplasm</keyword>
<comment type="function">
    <text evidence="6">Involved in the regulation of the intracellular balance of NAD and NADP, and is a key enzyme in the biosynthesis of NADP. Catalyzes specifically the phosphorylation on 2'-hydroxyl of the adenosine moiety of NAD to yield NADP.</text>
</comment>
<keyword evidence="2 6" id="KW-0418">Kinase</keyword>
<comment type="catalytic activity">
    <reaction evidence="5 6">
        <text>NAD(+) + ATP = ADP + NADP(+) + H(+)</text>
        <dbReference type="Rhea" id="RHEA:18629"/>
        <dbReference type="ChEBI" id="CHEBI:15378"/>
        <dbReference type="ChEBI" id="CHEBI:30616"/>
        <dbReference type="ChEBI" id="CHEBI:57540"/>
        <dbReference type="ChEBI" id="CHEBI:58349"/>
        <dbReference type="ChEBI" id="CHEBI:456216"/>
        <dbReference type="EC" id="2.7.1.23"/>
    </reaction>
</comment>
<gene>
    <name evidence="6" type="primary">nadK</name>
    <name evidence="7" type="ORF">LNAT_P1532</name>
</gene>
<dbReference type="PANTHER" id="PTHR20275:SF0">
    <property type="entry name" value="NAD KINASE"/>
    <property type="match status" value="1"/>
</dbReference>
<dbReference type="GO" id="GO:0019674">
    <property type="term" value="P:NAD+ metabolic process"/>
    <property type="evidence" value="ECO:0007669"/>
    <property type="project" value="InterPro"/>
</dbReference>
<sequence>MKAGFILKPKNTIEIKDEFLKIKEIFEKYNIEVLLDAISARALGLRGVDFEDLCKSVDFIVALGGDGTLISVTRRAYKFDKPVFGINLGNLGFLTDINPDNVEEFLKKFLKGEYRIDERMVIEIVYNEKKLYAFNDVVISKDIISSMINIQIDTNESFLNTYRGDGLIISTPTGSTAYNLSAGGPVVYPLTESFIITPICPHSLTQRPLVIPSNFVLEAKVKENFSKLILDGQEIYDLNDKITIKKAQKPAKLIHRIERNYFDVLREKLHWGER</sequence>
<comment type="subcellular location">
    <subcellularLocation>
        <location evidence="6">Cytoplasm</location>
    </subcellularLocation>
</comment>
<dbReference type="PANTHER" id="PTHR20275">
    <property type="entry name" value="NAD KINASE"/>
    <property type="match status" value="1"/>
</dbReference>
<reference evidence="7 8" key="1">
    <citation type="journal article" date="2017" name="Syst. Appl. Microbiol.">
        <title>Lebetimonas natsushimae sp. nov., a novel strictly anaerobic, moderately thermophilic chemoautotroph isolated from a deep-sea hydrothermal vent polychaete nest in the Mid-Okinawa Trough.</title>
        <authorList>
            <person name="Nagata R."/>
            <person name="Takaki Y."/>
            <person name="Tame A."/>
            <person name="Nunoura T."/>
            <person name="Muto H."/>
            <person name="Mino S."/>
            <person name="Sawayama S."/>
            <person name="Takai K."/>
            <person name="Nakagawa S."/>
        </authorList>
    </citation>
    <scope>NUCLEOTIDE SEQUENCE [LARGE SCALE GENOMIC DNA]</scope>
    <source>
        <strain evidence="7 8">HS1857</strain>
    </source>
</reference>
<evidence type="ECO:0000256" key="5">
    <source>
        <dbReference type="ARBA" id="ARBA00047925"/>
    </source>
</evidence>
<dbReference type="GO" id="GO:0003951">
    <property type="term" value="F:NAD+ kinase activity"/>
    <property type="evidence" value="ECO:0007669"/>
    <property type="project" value="UniProtKB-UniRule"/>
</dbReference>
<dbReference type="Proteomes" id="UP000217944">
    <property type="component" value="Unassembled WGS sequence"/>
</dbReference>
<accession>A0A292YEG6</accession>
<comment type="cofactor">
    <cofactor evidence="6">
        <name>a divalent metal cation</name>
        <dbReference type="ChEBI" id="CHEBI:60240"/>
    </cofactor>
</comment>
<keyword evidence="6" id="KW-0067">ATP-binding</keyword>
<keyword evidence="8" id="KW-1185">Reference proteome</keyword>
<dbReference type="AlphaFoldDB" id="A0A292YEG6"/>
<evidence type="ECO:0000256" key="6">
    <source>
        <dbReference type="HAMAP-Rule" id="MF_00361"/>
    </source>
</evidence>
<evidence type="ECO:0000256" key="3">
    <source>
        <dbReference type="ARBA" id="ARBA00022857"/>
    </source>
</evidence>
<keyword evidence="6" id="KW-0547">Nucleotide-binding</keyword>
<dbReference type="Pfam" id="PF01513">
    <property type="entry name" value="NAD_kinase"/>
    <property type="match status" value="1"/>
</dbReference>
<dbReference type="EC" id="2.7.1.23" evidence="6"/>
<dbReference type="EMBL" id="BDME01000006">
    <property type="protein sequence ID" value="GAX88237.1"/>
    <property type="molecule type" value="Genomic_DNA"/>
</dbReference>
<dbReference type="InterPro" id="IPR016064">
    <property type="entry name" value="NAD/diacylglycerol_kinase_sf"/>
</dbReference>
<dbReference type="InterPro" id="IPR002504">
    <property type="entry name" value="NADK"/>
</dbReference>
<dbReference type="OrthoDB" id="9774737at2"/>
<dbReference type="GO" id="GO:0051287">
    <property type="term" value="F:NAD binding"/>
    <property type="evidence" value="ECO:0007669"/>
    <property type="project" value="UniProtKB-ARBA"/>
</dbReference>
<comment type="similarity">
    <text evidence="6">Belongs to the NAD kinase family.</text>
</comment>
<dbReference type="SUPFAM" id="SSF111331">
    <property type="entry name" value="NAD kinase/diacylglycerol kinase-like"/>
    <property type="match status" value="1"/>
</dbReference>
<protein>
    <recommendedName>
        <fullName evidence="6">NAD kinase</fullName>
        <ecNumber evidence="6">2.7.1.23</ecNumber>
    </recommendedName>
    <alternativeName>
        <fullName evidence="6">ATP-dependent NAD kinase</fullName>
    </alternativeName>
</protein>
<evidence type="ECO:0000313" key="8">
    <source>
        <dbReference type="Proteomes" id="UP000217944"/>
    </source>
</evidence>
<dbReference type="Pfam" id="PF20143">
    <property type="entry name" value="NAD_kinase_C"/>
    <property type="match status" value="1"/>
</dbReference>
<feature type="binding site" evidence="6">
    <location>
        <begin position="66"/>
        <end position="67"/>
    </location>
    <ligand>
        <name>NAD(+)</name>
        <dbReference type="ChEBI" id="CHEBI:57540"/>
    </ligand>
</feature>
<comment type="caution">
    <text evidence="7">The sequence shown here is derived from an EMBL/GenBank/DDBJ whole genome shotgun (WGS) entry which is preliminary data.</text>
</comment>
<keyword evidence="4 6" id="KW-0520">NAD</keyword>
<dbReference type="Gene3D" id="2.60.200.30">
    <property type="entry name" value="Probable inorganic polyphosphate/atp-NAD kinase, domain 2"/>
    <property type="match status" value="1"/>
</dbReference>
<feature type="binding site" evidence="6">
    <location>
        <begin position="176"/>
        <end position="181"/>
    </location>
    <ligand>
        <name>NAD(+)</name>
        <dbReference type="ChEBI" id="CHEBI:57540"/>
    </ligand>
</feature>
<evidence type="ECO:0000256" key="1">
    <source>
        <dbReference type="ARBA" id="ARBA00022679"/>
    </source>
</evidence>
<dbReference type="GO" id="GO:0005737">
    <property type="term" value="C:cytoplasm"/>
    <property type="evidence" value="ECO:0007669"/>
    <property type="project" value="UniProtKB-SubCell"/>
</dbReference>
<keyword evidence="1 6" id="KW-0808">Transferase</keyword>
<feature type="binding site" evidence="6">
    <location>
        <begin position="135"/>
        <end position="136"/>
    </location>
    <ligand>
        <name>NAD(+)</name>
        <dbReference type="ChEBI" id="CHEBI:57540"/>
    </ligand>
</feature>
<dbReference type="GO" id="GO:0046872">
    <property type="term" value="F:metal ion binding"/>
    <property type="evidence" value="ECO:0007669"/>
    <property type="project" value="UniProtKB-UniRule"/>
</dbReference>
<evidence type="ECO:0000256" key="2">
    <source>
        <dbReference type="ARBA" id="ARBA00022777"/>
    </source>
</evidence>
<keyword evidence="3 6" id="KW-0521">NADP</keyword>
<dbReference type="Gene3D" id="3.40.50.10330">
    <property type="entry name" value="Probable inorganic polyphosphate/atp-NAD kinase, domain 1"/>
    <property type="match status" value="1"/>
</dbReference>
<evidence type="ECO:0000256" key="4">
    <source>
        <dbReference type="ARBA" id="ARBA00023027"/>
    </source>
</evidence>
<evidence type="ECO:0000313" key="7">
    <source>
        <dbReference type="EMBL" id="GAX88237.1"/>
    </source>
</evidence>
<feature type="active site" description="Proton acceptor" evidence="6">
    <location>
        <position position="66"/>
    </location>
</feature>
<dbReference type="InterPro" id="IPR017438">
    <property type="entry name" value="ATP-NAD_kinase_N"/>
</dbReference>
<dbReference type="RefSeq" id="WP_096260064.1">
    <property type="nucleotide sequence ID" value="NZ_BDME01000006.1"/>
</dbReference>
<dbReference type="GO" id="GO:0006741">
    <property type="term" value="P:NADP+ biosynthetic process"/>
    <property type="evidence" value="ECO:0007669"/>
    <property type="project" value="UniProtKB-UniRule"/>
</dbReference>
<proteinExistence type="inferred from homology"/>
<name>A0A292YEG6_9BACT</name>
<dbReference type="InterPro" id="IPR017437">
    <property type="entry name" value="ATP-NAD_kinase_PpnK-typ_C"/>
</dbReference>
<dbReference type="HAMAP" id="MF_00361">
    <property type="entry name" value="NAD_kinase"/>
    <property type="match status" value="1"/>
</dbReference>
<feature type="binding site" evidence="6">
    <location>
        <position position="163"/>
    </location>
    <ligand>
        <name>NAD(+)</name>
        <dbReference type="ChEBI" id="CHEBI:57540"/>
    </ligand>
</feature>
<organism evidence="7 8">
    <name type="scientific">Lebetimonas natsushimae</name>
    <dbReference type="NCBI Taxonomy" id="1936991"/>
    <lineage>
        <taxon>Bacteria</taxon>
        <taxon>Pseudomonadati</taxon>
        <taxon>Campylobacterota</taxon>
        <taxon>Epsilonproteobacteria</taxon>
        <taxon>Nautiliales</taxon>
        <taxon>Nautiliaceae</taxon>
        <taxon>Lebetimonas</taxon>
    </lineage>
</organism>